<dbReference type="Pfam" id="PF13376">
    <property type="entry name" value="OmdA"/>
    <property type="match status" value="1"/>
</dbReference>
<dbReference type="InterPro" id="IPR015018">
    <property type="entry name" value="DUF1905"/>
</dbReference>
<evidence type="ECO:0000313" key="1">
    <source>
        <dbReference type="EMBL" id="SPD87862.1"/>
    </source>
</evidence>
<organism evidence="1 2">
    <name type="scientific">Micropruina glycogenica</name>
    <dbReference type="NCBI Taxonomy" id="75385"/>
    <lineage>
        <taxon>Bacteria</taxon>
        <taxon>Bacillati</taxon>
        <taxon>Actinomycetota</taxon>
        <taxon>Actinomycetes</taxon>
        <taxon>Propionibacteriales</taxon>
        <taxon>Nocardioidaceae</taxon>
        <taxon>Micropruina</taxon>
    </lineage>
</organism>
<name>A0A2N9JJV9_9ACTN</name>
<dbReference type="EMBL" id="LT985188">
    <property type="protein sequence ID" value="SPD87862.1"/>
    <property type="molecule type" value="Genomic_DNA"/>
</dbReference>
<proteinExistence type="predicted"/>
<protein>
    <submittedName>
        <fullName evidence="1">2-isopropylmalate synthase</fullName>
    </submittedName>
</protein>
<sequence length="168" mass="17961">MAASLAPVRRRWQGERMATLELTRVLAPRGPAGALVLTDEEVAVLGGGKRAGVLVRVGDREARLRLGVMGVENLIGMSKATRTDLGPEVGQQVTATITVDEAPREVDVPDDLAVALAGDAAAKDAFEALPFSARKEFAVWVGGAKRADTRARRLEDTLRLLHEGKRLS</sequence>
<dbReference type="AlphaFoldDB" id="A0A2N9JJV9"/>
<dbReference type="Pfam" id="PF08922">
    <property type="entry name" value="DUF1905"/>
    <property type="match status" value="1"/>
</dbReference>
<dbReference type="KEGG" id="mgg:MPLG2_2832"/>
<dbReference type="Proteomes" id="UP000238164">
    <property type="component" value="Chromosome 1"/>
</dbReference>
<reference evidence="1 2" key="1">
    <citation type="submission" date="2018-02" db="EMBL/GenBank/DDBJ databases">
        <authorList>
            <person name="Cohen D.B."/>
            <person name="Kent A.D."/>
        </authorList>
    </citation>
    <scope>NUCLEOTIDE SEQUENCE [LARGE SCALE GENOMIC DNA]</scope>
    <source>
        <strain evidence="1">1</strain>
    </source>
</reference>
<accession>A0A2N9JJV9</accession>
<gene>
    <name evidence="1" type="ORF">MPLG2_2832</name>
</gene>
<evidence type="ECO:0000313" key="2">
    <source>
        <dbReference type="Proteomes" id="UP000238164"/>
    </source>
</evidence>
<keyword evidence="2" id="KW-1185">Reference proteome</keyword>